<comment type="subcellular location">
    <subcellularLocation>
        <location evidence="1">Membrane</location>
        <topology evidence="1">Multi-pass membrane protein</topology>
    </subcellularLocation>
</comment>
<protein>
    <submittedName>
        <fullName evidence="8">DMT family transporter</fullName>
    </submittedName>
</protein>
<evidence type="ECO:0000313" key="9">
    <source>
        <dbReference type="EMBL" id="WJW65587.1"/>
    </source>
</evidence>
<dbReference type="Proteomes" id="UP000521676">
    <property type="component" value="Unassembled WGS sequence"/>
</dbReference>
<evidence type="ECO:0000256" key="3">
    <source>
        <dbReference type="ARBA" id="ARBA00022692"/>
    </source>
</evidence>
<gene>
    <name evidence="8" type="ORF">HXX08_10055</name>
    <name evidence="9" type="ORF">OZ401_001355</name>
</gene>
<feature type="transmembrane region" description="Helical" evidence="6">
    <location>
        <begin position="125"/>
        <end position="141"/>
    </location>
</feature>
<evidence type="ECO:0000256" key="5">
    <source>
        <dbReference type="ARBA" id="ARBA00023136"/>
    </source>
</evidence>
<name>A0A8T7M2H0_9CHLR</name>
<dbReference type="InterPro" id="IPR050638">
    <property type="entry name" value="AA-Vitamin_Transporters"/>
</dbReference>
<feature type="domain" description="EamA" evidence="7">
    <location>
        <begin position="9"/>
        <end position="136"/>
    </location>
</feature>
<dbReference type="AlphaFoldDB" id="A0A8T7M2H0"/>
<feature type="transmembrane region" description="Helical" evidence="6">
    <location>
        <begin position="93"/>
        <end position="113"/>
    </location>
</feature>
<dbReference type="GO" id="GO:0016020">
    <property type="term" value="C:membrane"/>
    <property type="evidence" value="ECO:0007669"/>
    <property type="project" value="UniProtKB-SubCell"/>
</dbReference>
<evidence type="ECO:0000256" key="2">
    <source>
        <dbReference type="ARBA" id="ARBA00007362"/>
    </source>
</evidence>
<accession>A0A8T7M2H0</accession>
<dbReference type="Pfam" id="PF00892">
    <property type="entry name" value="EamA"/>
    <property type="match status" value="2"/>
</dbReference>
<organism evidence="8 10">
    <name type="scientific">Candidatus Chlorohelix allophototropha</name>
    <dbReference type="NCBI Taxonomy" id="3003348"/>
    <lineage>
        <taxon>Bacteria</taxon>
        <taxon>Bacillati</taxon>
        <taxon>Chloroflexota</taxon>
        <taxon>Chloroflexia</taxon>
        <taxon>Candidatus Chloroheliales</taxon>
        <taxon>Candidatus Chloroheliaceae</taxon>
        <taxon>Candidatus Chlorohelix</taxon>
    </lineage>
</organism>
<feature type="transmembrane region" description="Helical" evidence="6">
    <location>
        <begin position="209"/>
        <end position="228"/>
    </location>
</feature>
<dbReference type="Proteomes" id="UP001431572">
    <property type="component" value="Chromosome 1"/>
</dbReference>
<reference evidence="8 10" key="1">
    <citation type="submission" date="2020-06" db="EMBL/GenBank/DDBJ databases">
        <title>Anoxygenic phototrophic Chloroflexota member uses a Type I reaction center.</title>
        <authorList>
            <person name="Tsuji J.M."/>
            <person name="Shaw N.A."/>
            <person name="Nagashima S."/>
            <person name="Venkiteswaran J."/>
            <person name="Schiff S.L."/>
            <person name="Hanada S."/>
            <person name="Tank M."/>
            <person name="Neufeld J.D."/>
        </authorList>
    </citation>
    <scope>NUCLEOTIDE SEQUENCE [LARGE SCALE GENOMIC DNA]</scope>
    <source>
        <strain evidence="8">L227-S17</strain>
    </source>
</reference>
<dbReference type="InterPro" id="IPR000620">
    <property type="entry name" value="EamA_dom"/>
</dbReference>
<keyword evidence="5 6" id="KW-0472">Membrane</keyword>
<dbReference type="EMBL" id="CP128399">
    <property type="protein sequence ID" value="WJW65587.1"/>
    <property type="molecule type" value="Genomic_DNA"/>
</dbReference>
<feature type="transmembrane region" description="Helical" evidence="6">
    <location>
        <begin position="64"/>
        <end position="87"/>
    </location>
</feature>
<keyword evidence="3 6" id="KW-0812">Transmembrane</keyword>
<feature type="transmembrane region" description="Helical" evidence="6">
    <location>
        <begin position="180"/>
        <end position="197"/>
    </location>
</feature>
<sequence length="292" mass="31222">MKFPDFLRLILLAAIWGASYIFLRIASPVLAPAFLIELRVGLAGIALVLYALVARKHFKSDGRILPFFIVGALNSAIPFTLISTATIHLTASYGAVINSTTPLFTALVAAIWLKDSLSWRRGAGLLMGLIGVVVLVGLSPLPLSGEVILSIVFALVASLCFGISGVYIKLALRNTTSLTLATWQQLTASLLLLPLAATGVPATFPSWEVVVSVLGLAFLSTSIGYLLFFRLIQSVGPTRTSTVTFLVPVFSIVWGMLFLNESVSLGMLLGFGIVLASVVLVTELKFRQPKSL</sequence>
<evidence type="ECO:0000259" key="7">
    <source>
        <dbReference type="Pfam" id="PF00892"/>
    </source>
</evidence>
<feature type="domain" description="EamA" evidence="7">
    <location>
        <begin position="150"/>
        <end position="282"/>
    </location>
</feature>
<comment type="similarity">
    <text evidence="2">Belongs to the EamA transporter family.</text>
</comment>
<evidence type="ECO:0000313" key="11">
    <source>
        <dbReference type="Proteomes" id="UP001431572"/>
    </source>
</evidence>
<reference evidence="9" key="2">
    <citation type="journal article" date="2024" name="Nature">
        <title>Anoxygenic phototroph of the Chloroflexota uses a type I reaction centre.</title>
        <authorList>
            <person name="Tsuji J.M."/>
            <person name="Shaw N.A."/>
            <person name="Nagashima S."/>
            <person name="Venkiteswaran J.J."/>
            <person name="Schiff S.L."/>
            <person name="Watanabe T."/>
            <person name="Fukui M."/>
            <person name="Hanada S."/>
            <person name="Tank M."/>
            <person name="Neufeld J.D."/>
        </authorList>
    </citation>
    <scope>NUCLEOTIDE SEQUENCE</scope>
    <source>
        <strain evidence="9">L227-S17</strain>
    </source>
</reference>
<feature type="transmembrane region" description="Helical" evidence="6">
    <location>
        <begin position="7"/>
        <end position="23"/>
    </location>
</feature>
<evidence type="ECO:0000256" key="6">
    <source>
        <dbReference type="SAM" id="Phobius"/>
    </source>
</evidence>
<dbReference type="EMBL" id="JACATZ010000001">
    <property type="protein sequence ID" value="NWJ46211.1"/>
    <property type="molecule type" value="Genomic_DNA"/>
</dbReference>
<dbReference type="Gene3D" id="1.10.3730.20">
    <property type="match status" value="1"/>
</dbReference>
<keyword evidence="4 6" id="KW-1133">Transmembrane helix</keyword>
<evidence type="ECO:0000313" key="10">
    <source>
        <dbReference type="Proteomes" id="UP000521676"/>
    </source>
</evidence>
<evidence type="ECO:0000256" key="1">
    <source>
        <dbReference type="ARBA" id="ARBA00004141"/>
    </source>
</evidence>
<feature type="transmembrane region" description="Helical" evidence="6">
    <location>
        <begin position="29"/>
        <end position="52"/>
    </location>
</feature>
<keyword evidence="11" id="KW-1185">Reference proteome</keyword>
<dbReference type="InterPro" id="IPR037185">
    <property type="entry name" value="EmrE-like"/>
</dbReference>
<dbReference type="PANTHER" id="PTHR32322">
    <property type="entry name" value="INNER MEMBRANE TRANSPORTER"/>
    <property type="match status" value="1"/>
</dbReference>
<evidence type="ECO:0000313" key="8">
    <source>
        <dbReference type="EMBL" id="NWJ46211.1"/>
    </source>
</evidence>
<feature type="transmembrane region" description="Helical" evidence="6">
    <location>
        <begin position="265"/>
        <end position="284"/>
    </location>
</feature>
<feature type="transmembrane region" description="Helical" evidence="6">
    <location>
        <begin position="240"/>
        <end position="259"/>
    </location>
</feature>
<evidence type="ECO:0000256" key="4">
    <source>
        <dbReference type="ARBA" id="ARBA00022989"/>
    </source>
</evidence>
<proteinExistence type="inferred from homology"/>
<dbReference type="SUPFAM" id="SSF103481">
    <property type="entry name" value="Multidrug resistance efflux transporter EmrE"/>
    <property type="match status" value="2"/>
</dbReference>
<dbReference type="RefSeq" id="WP_341467473.1">
    <property type="nucleotide sequence ID" value="NZ_CP128399.1"/>
</dbReference>
<feature type="transmembrane region" description="Helical" evidence="6">
    <location>
        <begin position="147"/>
        <end position="168"/>
    </location>
</feature>
<dbReference type="PANTHER" id="PTHR32322:SF9">
    <property type="entry name" value="AMINO-ACID METABOLITE EFFLUX PUMP-RELATED"/>
    <property type="match status" value="1"/>
</dbReference>